<keyword evidence="2" id="KW-1003">Cell membrane</keyword>
<dbReference type="CDD" id="cd03215">
    <property type="entry name" value="ABC_Carb_Monos_II"/>
    <property type="match status" value="1"/>
</dbReference>
<dbReference type="CDD" id="cd03216">
    <property type="entry name" value="ABC_Carb_Monos_I"/>
    <property type="match status" value="1"/>
</dbReference>
<dbReference type="InterPro" id="IPR003593">
    <property type="entry name" value="AAA+_ATPase"/>
</dbReference>
<evidence type="ECO:0000256" key="2">
    <source>
        <dbReference type="ARBA" id="ARBA00022475"/>
    </source>
</evidence>
<evidence type="ECO:0000256" key="1">
    <source>
        <dbReference type="ARBA" id="ARBA00022448"/>
    </source>
</evidence>
<keyword evidence="3" id="KW-0762">Sugar transport</keyword>
<dbReference type="GO" id="GO:0005524">
    <property type="term" value="F:ATP binding"/>
    <property type="evidence" value="ECO:0007669"/>
    <property type="project" value="UniProtKB-KW"/>
</dbReference>
<name>A0ABT1PT80_9ACTN</name>
<keyword evidence="8" id="KW-0472">Membrane</keyword>
<feature type="domain" description="ABC transporter" evidence="9">
    <location>
        <begin position="6"/>
        <end position="247"/>
    </location>
</feature>
<protein>
    <submittedName>
        <fullName evidence="10">Sugar ABC transporter ATP-binding protein</fullName>
    </submittedName>
</protein>
<evidence type="ECO:0000259" key="9">
    <source>
        <dbReference type="PROSITE" id="PS50893"/>
    </source>
</evidence>
<feature type="domain" description="ABC transporter" evidence="9">
    <location>
        <begin position="260"/>
        <end position="504"/>
    </location>
</feature>
<keyword evidence="7" id="KW-1278">Translocase</keyword>
<evidence type="ECO:0000256" key="4">
    <source>
        <dbReference type="ARBA" id="ARBA00022737"/>
    </source>
</evidence>
<dbReference type="RefSeq" id="WP_255919791.1">
    <property type="nucleotide sequence ID" value="NZ_JANFNG010000005.1"/>
</dbReference>
<dbReference type="SUPFAM" id="SSF52540">
    <property type="entry name" value="P-loop containing nucleoside triphosphate hydrolases"/>
    <property type="match status" value="2"/>
</dbReference>
<evidence type="ECO:0000256" key="7">
    <source>
        <dbReference type="ARBA" id="ARBA00022967"/>
    </source>
</evidence>
<keyword evidence="4" id="KW-0677">Repeat</keyword>
<evidence type="ECO:0000313" key="10">
    <source>
        <dbReference type="EMBL" id="MCQ4080886.1"/>
    </source>
</evidence>
<dbReference type="Pfam" id="PF00005">
    <property type="entry name" value="ABC_tran"/>
    <property type="match status" value="2"/>
</dbReference>
<evidence type="ECO:0000256" key="5">
    <source>
        <dbReference type="ARBA" id="ARBA00022741"/>
    </source>
</evidence>
<dbReference type="InterPro" id="IPR017871">
    <property type="entry name" value="ABC_transporter-like_CS"/>
</dbReference>
<dbReference type="PANTHER" id="PTHR43790">
    <property type="entry name" value="CARBOHYDRATE TRANSPORT ATP-BINDING PROTEIN MG119-RELATED"/>
    <property type="match status" value="1"/>
</dbReference>
<sequence length="504" mass="54713">MNDIAFSVRGASKTFGGVQALEDVSIDVRRREVIGLIGENGAGKSTLLKILSGIHQPDFGTVLLHGEPVKFRSVAHAMRMGVAMVFQEQSLLPNISVAENIYLGNEGTAVKHGFYRWPLLRRRAAEKLDAIGSQVSPRTRTEQLSFAKRQMVEVAKALATGESSHHEPVILLDEPTSVLEAAEIKRLFDVIRELKKRASVVFVSHRMEEVLTICDRAYVMRDGRCVAECDPASVDVNELYRLMVGRDLTDGYFAEDQQIPHTGEVRLQVSQLTGPGFADISFDLHAGEVLAVVGVQDSGRETLARALVGAASVTSGSVTLDGRVVRFRSPADAVRAGFGYIPGERKTDGALMGLTVEENLTLAHPEQVMRGPVLSRSLEQQKVADWVDKLKIKTPSGSTPLGSLSGGNQQKVVLAKWLVDPGLKVLILDTPTRGLDVGAKADVYALVRQLARAGIAVLLLADSLEEGIAMSHRIVTMRDGRISAEFECAPGARPERTAVLERMV</sequence>
<keyword evidence="6 10" id="KW-0067">ATP-binding</keyword>
<reference evidence="10" key="1">
    <citation type="submission" date="2022-06" db="EMBL/GenBank/DDBJ databases">
        <title>Draft genome sequence of Streptomyces sp. RB6PN25 isolated from peat swamp forest in Thailand.</title>
        <authorList>
            <person name="Duangmal K."/>
            <person name="Klaysubun C."/>
        </authorList>
    </citation>
    <scope>NUCLEOTIDE SEQUENCE</scope>
    <source>
        <strain evidence="10">RB6PN25</strain>
    </source>
</reference>
<comment type="caution">
    <text evidence="10">The sequence shown here is derived from an EMBL/GenBank/DDBJ whole genome shotgun (WGS) entry which is preliminary data.</text>
</comment>
<dbReference type="Gene3D" id="3.40.50.300">
    <property type="entry name" value="P-loop containing nucleotide triphosphate hydrolases"/>
    <property type="match status" value="2"/>
</dbReference>
<dbReference type="InterPro" id="IPR003439">
    <property type="entry name" value="ABC_transporter-like_ATP-bd"/>
</dbReference>
<keyword evidence="1" id="KW-0813">Transport</keyword>
<dbReference type="InterPro" id="IPR027417">
    <property type="entry name" value="P-loop_NTPase"/>
</dbReference>
<dbReference type="PROSITE" id="PS00211">
    <property type="entry name" value="ABC_TRANSPORTER_1"/>
    <property type="match status" value="1"/>
</dbReference>
<keyword evidence="11" id="KW-1185">Reference proteome</keyword>
<keyword evidence="5" id="KW-0547">Nucleotide-binding</keyword>
<dbReference type="PANTHER" id="PTHR43790:SF3">
    <property type="entry name" value="D-ALLOSE IMPORT ATP-BINDING PROTEIN ALSA-RELATED"/>
    <property type="match status" value="1"/>
</dbReference>
<organism evidence="10 11">
    <name type="scientific">Streptomyces humicola</name>
    <dbReference type="NCBI Taxonomy" id="2953240"/>
    <lineage>
        <taxon>Bacteria</taxon>
        <taxon>Bacillati</taxon>
        <taxon>Actinomycetota</taxon>
        <taxon>Actinomycetes</taxon>
        <taxon>Kitasatosporales</taxon>
        <taxon>Streptomycetaceae</taxon>
        <taxon>Streptomyces</taxon>
    </lineage>
</organism>
<proteinExistence type="predicted"/>
<evidence type="ECO:0000256" key="3">
    <source>
        <dbReference type="ARBA" id="ARBA00022597"/>
    </source>
</evidence>
<accession>A0ABT1PT80</accession>
<dbReference type="EMBL" id="JANFNG010000005">
    <property type="protein sequence ID" value="MCQ4080886.1"/>
    <property type="molecule type" value="Genomic_DNA"/>
</dbReference>
<gene>
    <name evidence="10" type="ORF">NGB36_09805</name>
</gene>
<evidence type="ECO:0000256" key="8">
    <source>
        <dbReference type="ARBA" id="ARBA00023136"/>
    </source>
</evidence>
<evidence type="ECO:0000256" key="6">
    <source>
        <dbReference type="ARBA" id="ARBA00022840"/>
    </source>
</evidence>
<dbReference type="InterPro" id="IPR050107">
    <property type="entry name" value="ABC_carbohydrate_import_ATPase"/>
</dbReference>
<dbReference type="PROSITE" id="PS50893">
    <property type="entry name" value="ABC_TRANSPORTER_2"/>
    <property type="match status" value="2"/>
</dbReference>
<dbReference type="Proteomes" id="UP001057702">
    <property type="component" value="Unassembled WGS sequence"/>
</dbReference>
<dbReference type="SMART" id="SM00382">
    <property type="entry name" value="AAA"/>
    <property type="match status" value="2"/>
</dbReference>
<evidence type="ECO:0000313" key="11">
    <source>
        <dbReference type="Proteomes" id="UP001057702"/>
    </source>
</evidence>